<comment type="caution">
    <text evidence="3">The sequence shown here is derived from an EMBL/GenBank/DDBJ whole genome shotgun (WGS) entry which is preliminary data.</text>
</comment>
<evidence type="ECO:0000256" key="1">
    <source>
        <dbReference type="SAM" id="MobiDB-lite"/>
    </source>
</evidence>
<feature type="signal peptide" evidence="2">
    <location>
        <begin position="1"/>
        <end position="21"/>
    </location>
</feature>
<evidence type="ECO:0000313" key="3">
    <source>
        <dbReference type="EMBL" id="MBB4736516.1"/>
    </source>
</evidence>
<keyword evidence="4" id="KW-1185">Reference proteome</keyword>
<dbReference type="GO" id="GO:0005975">
    <property type="term" value="P:carbohydrate metabolic process"/>
    <property type="evidence" value="ECO:0007669"/>
    <property type="project" value="InterPro"/>
</dbReference>
<dbReference type="PANTHER" id="PTHR45985:SF3">
    <property type="entry name" value="CHITIN DEACETYLASE-LIKE 4"/>
    <property type="match status" value="1"/>
</dbReference>
<feature type="chain" id="PRO_5031400651" description="Polysaccharide deacetylase" evidence="2">
    <location>
        <begin position="22"/>
        <end position="442"/>
    </location>
</feature>
<dbReference type="RefSeq" id="WP_184242174.1">
    <property type="nucleotide sequence ID" value="NZ_JACHNA010000001.1"/>
</dbReference>
<gene>
    <name evidence="3" type="ORF">HDA30_002024</name>
</gene>
<reference evidence="3 4" key="1">
    <citation type="submission" date="2020-08" db="EMBL/GenBank/DDBJ databases">
        <title>Sequencing the genomes of 1000 actinobacteria strains.</title>
        <authorList>
            <person name="Klenk H.-P."/>
        </authorList>
    </citation>
    <scope>NUCLEOTIDE SEQUENCE [LARGE SCALE GENOMIC DNA]</scope>
    <source>
        <strain evidence="3 4">DSM 23974</strain>
    </source>
</reference>
<name>A0A7W7M4A8_9MICC</name>
<accession>A0A7W7M4A8</accession>
<dbReference type="Proteomes" id="UP000540191">
    <property type="component" value="Unassembled WGS sequence"/>
</dbReference>
<proteinExistence type="predicted"/>
<feature type="compositionally biased region" description="Low complexity" evidence="1">
    <location>
        <begin position="29"/>
        <end position="44"/>
    </location>
</feature>
<dbReference type="PANTHER" id="PTHR45985">
    <property type="match status" value="1"/>
</dbReference>
<keyword evidence="2" id="KW-0732">Signal</keyword>
<dbReference type="PROSITE" id="PS51257">
    <property type="entry name" value="PROKAR_LIPOPROTEIN"/>
    <property type="match status" value="1"/>
</dbReference>
<evidence type="ECO:0000313" key="4">
    <source>
        <dbReference type="Proteomes" id="UP000540191"/>
    </source>
</evidence>
<organism evidence="3 4">
    <name type="scientific">Micrococcus cohnii</name>
    <dbReference type="NCBI Taxonomy" id="993416"/>
    <lineage>
        <taxon>Bacteria</taxon>
        <taxon>Bacillati</taxon>
        <taxon>Actinomycetota</taxon>
        <taxon>Actinomycetes</taxon>
        <taxon>Micrococcales</taxon>
        <taxon>Micrococcaceae</taxon>
        <taxon>Micrococcus</taxon>
    </lineage>
</organism>
<sequence>MRTLSSRPSSAARLLSGTALALTLAATGAGCSAPPEEQQSSSSATGAAPEPQNAEASEHGSSAPGTHESGSADPPAPSSSRDATDTTEPNFPMRKLKPGETPPQFILFSFDGGGMHERWDSFLAAAEETDSRFTVYLAGLFLVELENREAYQGPAHAPGESDNDFAPDVEFVSTMIDDLNRAHRGGHEIGTHYNGHFCSVDAYGIDQWTTQDWVEEMEIFHRIVDDPETFNGYPEGTLPELELEPEDIVGTRTPCLQGRWDQMTPMWKEAGITYDTSQTSQRGVGLQWPYVKDGIWEFEMQTVNSPAFSGPDSLARPGDDSPAVTAMDYSFWAKTNNLKDEPADAPRLKQATLETYRYMYDSAFAGNRAPLVIGNHFNDWSGNAFNSATEEFMRETCGEPDTHCVTYKDLIAWLELQDPEVLSSWQEQEPSGLGDDVAELGY</sequence>
<dbReference type="InterPro" id="IPR052740">
    <property type="entry name" value="CE4"/>
</dbReference>
<dbReference type="SUPFAM" id="SSF88713">
    <property type="entry name" value="Glycoside hydrolase/deacetylase"/>
    <property type="match status" value="1"/>
</dbReference>
<dbReference type="InterPro" id="IPR011330">
    <property type="entry name" value="Glyco_hydro/deAcase_b/a-brl"/>
</dbReference>
<feature type="compositionally biased region" description="Low complexity" evidence="1">
    <location>
        <begin position="69"/>
        <end position="81"/>
    </location>
</feature>
<dbReference type="EMBL" id="JACHNA010000001">
    <property type="protein sequence ID" value="MBB4736516.1"/>
    <property type="molecule type" value="Genomic_DNA"/>
</dbReference>
<feature type="region of interest" description="Disordered" evidence="1">
    <location>
        <begin position="29"/>
        <end position="103"/>
    </location>
</feature>
<dbReference type="Gene3D" id="3.20.20.370">
    <property type="entry name" value="Glycoside hydrolase/deacetylase"/>
    <property type="match status" value="1"/>
</dbReference>
<protein>
    <recommendedName>
        <fullName evidence="5">Polysaccharide deacetylase</fullName>
    </recommendedName>
</protein>
<evidence type="ECO:0008006" key="5">
    <source>
        <dbReference type="Google" id="ProtNLM"/>
    </source>
</evidence>
<dbReference type="AlphaFoldDB" id="A0A7W7M4A8"/>
<evidence type="ECO:0000256" key="2">
    <source>
        <dbReference type="SAM" id="SignalP"/>
    </source>
</evidence>